<dbReference type="Pfam" id="PF00135">
    <property type="entry name" value="COesterase"/>
    <property type="match status" value="1"/>
</dbReference>
<dbReference type="AlphaFoldDB" id="A0A914E406"/>
<feature type="domain" description="Carboxylesterase type B" evidence="2">
    <location>
        <begin position="1"/>
        <end position="77"/>
    </location>
</feature>
<sequence length="166" mass="18221">MHVADIPFVFAWSGIGDGPARDANIALANFFSDAWTNFAKTGKPTNDSSWNPAISLYDKMEYMEISANRTMKSGYRTLDQVQFNRILPLYVGELPPSMPDYNNGSVVPTQAPTPIPTKSDYDNSSVVSTQASTPIPTQSNDCPSIMSNGILSCLTILLIQQIFKTF</sequence>
<feature type="compositionally biased region" description="Polar residues" evidence="1">
    <location>
        <begin position="122"/>
        <end position="138"/>
    </location>
</feature>
<reference evidence="4" key="1">
    <citation type="submission" date="2022-11" db="UniProtKB">
        <authorList>
            <consortium name="WormBaseParasite"/>
        </authorList>
    </citation>
    <scope>IDENTIFICATION</scope>
</reference>
<protein>
    <submittedName>
        <fullName evidence="4">Carboxylesterase type B domain-containing protein</fullName>
    </submittedName>
</protein>
<name>A0A914E406_9BILA</name>
<evidence type="ECO:0000313" key="4">
    <source>
        <dbReference type="WBParaSite" id="ACRNAN_scaffold5392.g27185.t1"/>
    </source>
</evidence>
<dbReference type="Proteomes" id="UP000887540">
    <property type="component" value="Unplaced"/>
</dbReference>
<dbReference type="SUPFAM" id="SSF53474">
    <property type="entry name" value="alpha/beta-Hydrolases"/>
    <property type="match status" value="1"/>
</dbReference>
<dbReference type="Gene3D" id="3.40.50.1820">
    <property type="entry name" value="alpha/beta hydrolase"/>
    <property type="match status" value="1"/>
</dbReference>
<evidence type="ECO:0000259" key="2">
    <source>
        <dbReference type="Pfam" id="PF00135"/>
    </source>
</evidence>
<evidence type="ECO:0000256" key="1">
    <source>
        <dbReference type="SAM" id="MobiDB-lite"/>
    </source>
</evidence>
<dbReference type="InterPro" id="IPR002018">
    <property type="entry name" value="CarbesteraseB"/>
</dbReference>
<keyword evidence="3" id="KW-1185">Reference proteome</keyword>
<feature type="region of interest" description="Disordered" evidence="1">
    <location>
        <begin position="107"/>
        <end position="138"/>
    </location>
</feature>
<proteinExistence type="predicted"/>
<dbReference type="InterPro" id="IPR029058">
    <property type="entry name" value="AB_hydrolase_fold"/>
</dbReference>
<accession>A0A914E406</accession>
<organism evidence="3 4">
    <name type="scientific">Acrobeloides nanus</name>
    <dbReference type="NCBI Taxonomy" id="290746"/>
    <lineage>
        <taxon>Eukaryota</taxon>
        <taxon>Metazoa</taxon>
        <taxon>Ecdysozoa</taxon>
        <taxon>Nematoda</taxon>
        <taxon>Chromadorea</taxon>
        <taxon>Rhabditida</taxon>
        <taxon>Tylenchina</taxon>
        <taxon>Cephalobomorpha</taxon>
        <taxon>Cephaloboidea</taxon>
        <taxon>Cephalobidae</taxon>
        <taxon>Acrobeloides</taxon>
    </lineage>
</organism>
<evidence type="ECO:0000313" key="3">
    <source>
        <dbReference type="Proteomes" id="UP000887540"/>
    </source>
</evidence>
<dbReference type="WBParaSite" id="ACRNAN_scaffold5392.g27185.t1">
    <property type="protein sequence ID" value="ACRNAN_scaffold5392.g27185.t1"/>
    <property type="gene ID" value="ACRNAN_scaffold5392.g27185"/>
</dbReference>